<dbReference type="GO" id="GO:0005634">
    <property type="term" value="C:nucleus"/>
    <property type="evidence" value="ECO:0007669"/>
    <property type="project" value="UniProtKB-SubCell"/>
</dbReference>
<sequence length="211" mass="23494">MIRPLVDPRGSRRRHVSTLALYARGSSRGVSIVQGTSEVVSTIRDIRVILVPLLIQLLHLLDTHEKPFPCRLCGRRYARKDVVIRHEKSFHRVENPRRQPPPPLQSPSPDADADSEPFADPIVVNSHNQSADSQVPIKLEQQETPEMQSTLDPLLREHDAQLAEHSGSSGPHMNGHGGPNHGFQQYQNGFIDPALDISDLFGPSPNIITRT</sequence>
<dbReference type="PANTHER" id="PTHR40626:SF11">
    <property type="entry name" value="ZINC FINGER PROTEIN YPR022C"/>
    <property type="match status" value="1"/>
</dbReference>
<feature type="region of interest" description="Disordered" evidence="7">
    <location>
        <begin position="88"/>
        <end position="148"/>
    </location>
</feature>
<dbReference type="GO" id="GO:0000978">
    <property type="term" value="F:RNA polymerase II cis-regulatory region sequence-specific DNA binding"/>
    <property type="evidence" value="ECO:0007669"/>
    <property type="project" value="InterPro"/>
</dbReference>
<feature type="compositionally biased region" description="Basic and acidic residues" evidence="7">
    <location>
        <begin position="88"/>
        <end position="97"/>
    </location>
</feature>
<dbReference type="Gene3D" id="3.30.160.60">
    <property type="entry name" value="Classic Zinc Finger"/>
    <property type="match status" value="1"/>
</dbReference>
<evidence type="ECO:0000313" key="9">
    <source>
        <dbReference type="EMBL" id="QSZ36804.1"/>
    </source>
</evidence>
<organism evidence="9 10">
    <name type="scientific">Monilinia vaccinii-corymbosi</name>
    <dbReference type="NCBI Taxonomy" id="61207"/>
    <lineage>
        <taxon>Eukaryota</taxon>
        <taxon>Fungi</taxon>
        <taxon>Dikarya</taxon>
        <taxon>Ascomycota</taxon>
        <taxon>Pezizomycotina</taxon>
        <taxon>Leotiomycetes</taxon>
        <taxon>Helotiales</taxon>
        <taxon>Sclerotiniaceae</taxon>
        <taxon>Monilinia</taxon>
    </lineage>
</organism>
<evidence type="ECO:0000256" key="7">
    <source>
        <dbReference type="SAM" id="MobiDB-lite"/>
    </source>
</evidence>
<dbReference type="InterPro" id="IPR051059">
    <property type="entry name" value="VerF-like"/>
</dbReference>
<dbReference type="Proteomes" id="UP000672032">
    <property type="component" value="Chromosome 7"/>
</dbReference>
<evidence type="ECO:0000256" key="4">
    <source>
        <dbReference type="ARBA" id="ARBA00022771"/>
    </source>
</evidence>
<keyword evidence="2" id="KW-0479">Metal-binding</keyword>
<feature type="domain" description="C2H2-type" evidence="8">
    <location>
        <begin position="70"/>
        <end position="91"/>
    </location>
</feature>
<evidence type="ECO:0000256" key="6">
    <source>
        <dbReference type="ARBA" id="ARBA00023242"/>
    </source>
</evidence>
<keyword evidence="3" id="KW-0677">Repeat</keyword>
<dbReference type="GO" id="GO:0000981">
    <property type="term" value="F:DNA-binding transcription factor activity, RNA polymerase II-specific"/>
    <property type="evidence" value="ECO:0007669"/>
    <property type="project" value="InterPro"/>
</dbReference>
<evidence type="ECO:0000256" key="3">
    <source>
        <dbReference type="ARBA" id="ARBA00022737"/>
    </source>
</evidence>
<dbReference type="AlphaFoldDB" id="A0A8A3PPG8"/>
<dbReference type="OrthoDB" id="654211at2759"/>
<gene>
    <name evidence="9" type="ORF">DSL72_006687</name>
</gene>
<keyword evidence="5" id="KW-0862">Zinc</keyword>
<dbReference type="InterPro" id="IPR013087">
    <property type="entry name" value="Znf_C2H2_type"/>
</dbReference>
<dbReference type="EMBL" id="CP063411">
    <property type="protein sequence ID" value="QSZ36804.1"/>
    <property type="molecule type" value="Genomic_DNA"/>
</dbReference>
<dbReference type="InterPro" id="IPR036236">
    <property type="entry name" value="Znf_C2H2_sf"/>
</dbReference>
<keyword evidence="6" id="KW-0539">Nucleus</keyword>
<evidence type="ECO:0000256" key="5">
    <source>
        <dbReference type="ARBA" id="ARBA00022833"/>
    </source>
</evidence>
<comment type="subcellular location">
    <subcellularLocation>
        <location evidence="1">Nucleus</location>
    </subcellularLocation>
</comment>
<accession>A0A8A3PPG8</accession>
<dbReference type="GO" id="GO:0000785">
    <property type="term" value="C:chromatin"/>
    <property type="evidence" value="ECO:0007669"/>
    <property type="project" value="TreeGrafter"/>
</dbReference>
<reference evidence="9" key="1">
    <citation type="submission" date="2020-10" db="EMBL/GenBank/DDBJ databases">
        <title>Genome Sequence of Monilinia vaccinii-corymbosi Sheds Light on Mummy Berry Disease Infection of Blueberry and Mating Type.</title>
        <authorList>
            <person name="Yow A.G."/>
            <person name="Zhang Y."/>
            <person name="Bansal K."/>
            <person name="Eacker S.M."/>
            <person name="Sullivan S."/>
            <person name="Liachko I."/>
            <person name="Cubeta M.A."/>
            <person name="Rollins J.A."/>
            <person name="Ashrafi H."/>
        </authorList>
    </citation>
    <scope>NUCLEOTIDE SEQUENCE</scope>
    <source>
        <strain evidence="9">RL-1</strain>
    </source>
</reference>
<keyword evidence="10" id="KW-1185">Reference proteome</keyword>
<evidence type="ECO:0000256" key="1">
    <source>
        <dbReference type="ARBA" id="ARBA00004123"/>
    </source>
</evidence>
<evidence type="ECO:0000259" key="8">
    <source>
        <dbReference type="PROSITE" id="PS00028"/>
    </source>
</evidence>
<protein>
    <recommendedName>
        <fullName evidence="8">C2H2-type domain-containing protein</fullName>
    </recommendedName>
</protein>
<dbReference type="GO" id="GO:0008270">
    <property type="term" value="F:zinc ion binding"/>
    <property type="evidence" value="ECO:0007669"/>
    <property type="project" value="UniProtKB-KW"/>
</dbReference>
<dbReference type="PROSITE" id="PS00028">
    <property type="entry name" value="ZINC_FINGER_C2H2_1"/>
    <property type="match status" value="1"/>
</dbReference>
<keyword evidence="4" id="KW-0863">Zinc-finger</keyword>
<proteinExistence type="predicted"/>
<dbReference type="PANTHER" id="PTHR40626">
    <property type="entry name" value="MIP31509P"/>
    <property type="match status" value="1"/>
</dbReference>
<evidence type="ECO:0000313" key="10">
    <source>
        <dbReference type="Proteomes" id="UP000672032"/>
    </source>
</evidence>
<name>A0A8A3PPG8_9HELO</name>
<dbReference type="SUPFAM" id="SSF57667">
    <property type="entry name" value="beta-beta-alpha zinc fingers"/>
    <property type="match status" value="1"/>
</dbReference>
<evidence type="ECO:0000256" key="2">
    <source>
        <dbReference type="ARBA" id="ARBA00022723"/>
    </source>
</evidence>